<reference evidence="1" key="2">
    <citation type="submission" date="2021-12" db="EMBL/GenBank/DDBJ databases">
        <title>Resequencing data analysis of finger millet.</title>
        <authorList>
            <person name="Hatakeyama M."/>
            <person name="Aluri S."/>
            <person name="Balachadran M.T."/>
            <person name="Sivarajan S.R."/>
            <person name="Poveda L."/>
            <person name="Shimizu-Inatsugi R."/>
            <person name="Schlapbach R."/>
            <person name="Sreeman S.M."/>
            <person name="Shimizu K.K."/>
        </authorList>
    </citation>
    <scope>NUCLEOTIDE SEQUENCE</scope>
</reference>
<dbReference type="AlphaFoldDB" id="A0AAV5FCI8"/>
<name>A0AAV5FCI8_ELECO</name>
<gene>
    <name evidence="1" type="primary">gb21213</name>
    <name evidence="1" type="ORF">PR202_gb21213</name>
</gene>
<proteinExistence type="predicted"/>
<protein>
    <submittedName>
        <fullName evidence="1">Uncharacterized protein</fullName>
    </submittedName>
</protein>
<sequence length="642" mass="72232">MDTKQHLVVARLSHASKVVEQVFRDQRIMAKKLEEMEQAVARFSSSRMSASQLHLASTVTDQMCGGCCPPVLPEGTALPVFDEMPLKIEIVAKSEQMEFQAPVLWDDELQHNKDSHDGLLKQLAGCVEYSVDDQFHSDAASDVFDDISLEHEVAEESKQVVFTSSVVWDKEAEGLLNEMPHKNVIWDEEISYDCDTHGEWLQLPAMGAEHYVEKTSSDVMWEMDISHDCDLCHGLLEQLAQGEELIVDRNSHNVYDEIPYNVEWDEVPTPGHDMHRGLLQEIVVGKGYPDVKNFIHAVGSSLYLVLVGDVIEHVNVKSLELRLVNDDQIADDIMLSEADDNLHRQELHSCSVKVLSYIKSYLNKDIITFEGRKVADGIWKVFVEVPPSRQPTFRALSDEMADAKRAELYMSSQPTAQTREQLYIAEVKHRGINPENQKQKLGFIPFGCLPRGGSIPAAVRPLRSAATPCSRAHVPVVARRWPRAVTVLLASVPEGRGVRPCDFNPRALVREFAACDPLHHRYIMLPTIPEDLTALVNQPEIMRFSPFLAPSDEDEGGTSFRVICLVQCQTNLVLFIFSSISGSWHAVEFDVWRALTAESSNPAPGFLPDLDRPDYAHGCFCWVMDWSHQLLVLDMGTMEFCS</sequence>
<keyword evidence="2" id="KW-1185">Reference proteome</keyword>
<dbReference type="EMBL" id="BQKI01000084">
    <property type="protein sequence ID" value="GJN32691.1"/>
    <property type="molecule type" value="Genomic_DNA"/>
</dbReference>
<dbReference type="PANTHER" id="PTHR31264">
    <property type="entry name" value="OS07G0554500 PROTEIN-RELATED"/>
    <property type="match status" value="1"/>
</dbReference>
<dbReference type="Proteomes" id="UP001054889">
    <property type="component" value="Unassembled WGS sequence"/>
</dbReference>
<accession>A0AAV5FCI8</accession>
<organism evidence="1 2">
    <name type="scientific">Eleusine coracana subsp. coracana</name>
    <dbReference type="NCBI Taxonomy" id="191504"/>
    <lineage>
        <taxon>Eukaryota</taxon>
        <taxon>Viridiplantae</taxon>
        <taxon>Streptophyta</taxon>
        <taxon>Embryophyta</taxon>
        <taxon>Tracheophyta</taxon>
        <taxon>Spermatophyta</taxon>
        <taxon>Magnoliopsida</taxon>
        <taxon>Liliopsida</taxon>
        <taxon>Poales</taxon>
        <taxon>Poaceae</taxon>
        <taxon>PACMAD clade</taxon>
        <taxon>Chloridoideae</taxon>
        <taxon>Cynodonteae</taxon>
        <taxon>Eleusininae</taxon>
        <taxon>Eleusine</taxon>
    </lineage>
</organism>
<comment type="caution">
    <text evidence="1">The sequence shown here is derived from an EMBL/GenBank/DDBJ whole genome shotgun (WGS) entry which is preliminary data.</text>
</comment>
<evidence type="ECO:0000313" key="2">
    <source>
        <dbReference type="Proteomes" id="UP001054889"/>
    </source>
</evidence>
<evidence type="ECO:0000313" key="1">
    <source>
        <dbReference type="EMBL" id="GJN32691.1"/>
    </source>
</evidence>
<dbReference type="PANTHER" id="PTHR31264:SF32">
    <property type="entry name" value="F-BOX DOMAIN-CONTAINING PROTEIN"/>
    <property type="match status" value="1"/>
</dbReference>
<reference evidence="1" key="1">
    <citation type="journal article" date="2018" name="DNA Res.">
        <title>Multiple hybrid de novo genome assembly of finger millet, an orphan allotetraploid crop.</title>
        <authorList>
            <person name="Hatakeyama M."/>
            <person name="Aluri S."/>
            <person name="Balachadran M.T."/>
            <person name="Sivarajan S.R."/>
            <person name="Patrignani A."/>
            <person name="Gruter S."/>
            <person name="Poveda L."/>
            <person name="Shimizu-Inatsugi R."/>
            <person name="Baeten J."/>
            <person name="Francoijs K.J."/>
            <person name="Nataraja K.N."/>
            <person name="Reddy Y.A.N."/>
            <person name="Phadnis S."/>
            <person name="Ravikumar R.L."/>
            <person name="Schlapbach R."/>
            <person name="Sreeman S.M."/>
            <person name="Shimizu K.K."/>
        </authorList>
    </citation>
    <scope>NUCLEOTIDE SEQUENCE</scope>
</reference>